<feature type="signal peptide" evidence="2">
    <location>
        <begin position="1"/>
        <end position="15"/>
    </location>
</feature>
<dbReference type="Proteomes" id="UP000494040">
    <property type="component" value="Unassembled WGS sequence"/>
</dbReference>
<evidence type="ECO:0000313" key="4">
    <source>
        <dbReference type="Proteomes" id="UP000494040"/>
    </source>
</evidence>
<dbReference type="KEGG" id="clec:106664738"/>
<feature type="compositionally biased region" description="Basic and acidic residues" evidence="1">
    <location>
        <begin position="308"/>
        <end position="323"/>
    </location>
</feature>
<feature type="chain" id="PRO_5035280752" evidence="2">
    <location>
        <begin position="16"/>
        <end position="355"/>
    </location>
</feature>
<feature type="compositionally biased region" description="Gly residues" evidence="1">
    <location>
        <begin position="331"/>
        <end position="341"/>
    </location>
</feature>
<dbReference type="EnsemblMetazoa" id="XM_014390756.2">
    <property type="protein sequence ID" value="XP_014246242.1"/>
    <property type="gene ID" value="LOC106664738"/>
</dbReference>
<evidence type="ECO:0000256" key="1">
    <source>
        <dbReference type="SAM" id="MobiDB-lite"/>
    </source>
</evidence>
<feature type="region of interest" description="Disordered" evidence="1">
    <location>
        <begin position="308"/>
        <end position="355"/>
    </location>
</feature>
<evidence type="ECO:0000256" key="2">
    <source>
        <dbReference type="SAM" id="SignalP"/>
    </source>
</evidence>
<dbReference type="OMA" id="TRHPICV"/>
<dbReference type="GeneID" id="106664738"/>
<keyword evidence="4" id="KW-1185">Reference proteome</keyword>
<evidence type="ECO:0000313" key="3">
    <source>
        <dbReference type="EnsemblMetazoa" id="XP_014246242.1"/>
    </source>
</evidence>
<dbReference type="RefSeq" id="XP_014246242.1">
    <property type="nucleotide sequence ID" value="XM_014390756.2"/>
</dbReference>
<dbReference type="OrthoDB" id="8197282at2759"/>
<name>A0A8I6RM73_CIMLE</name>
<accession>A0A8I6RM73</accession>
<sequence>MKAVFFLILVAVVSGEKTSNEPVKEEAHEPPKKYKPFFTFPYLPTFQHLLPSVSFPQLHLPHLPALPHLPTFTKLPAHFKKETVTATKTVYVELTKRVTRHPICVTAYGIQPPCLGESYEREVLDDFEENMDQLRKHQITPTPVPSIHVPATRVLGSITESEVTMEEAKEVPKNEETNHRQGRYIVRHPIPMMAMEVRSEPDYRLVDSEKEKLLKGLLKATHHITQTIWVTKIEKIYDHAVTATLVAKNCFPTDPKIPLCGPIHTEPNRFSGPIDDGGYYGGLFAGQPAPVPASHISPPVHHEIVAEEHSHPDDHGPEGELEHGAPVAGSIHGGTVTGGTGDWKDENAEDKETNP</sequence>
<reference evidence="3" key="1">
    <citation type="submission" date="2022-01" db="UniProtKB">
        <authorList>
            <consortium name="EnsemblMetazoa"/>
        </authorList>
    </citation>
    <scope>IDENTIFICATION</scope>
</reference>
<keyword evidence="2" id="KW-0732">Signal</keyword>
<proteinExistence type="predicted"/>
<protein>
    <submittedName>
        <fullName evidence="3">Uncharacterized protein</fullName>
    </submittedName>
</protein>
<feature type="compositionally biased region" description="Basic and acidic residues" evidence="1">
    <location>
        <begin position="342"/>
        <end position="355"/>
    </location>
</feature>
<dbReference type="AlphaFoldDB" id="A0A8I6RM73"/>
<organism evidence="3 4">
    <name type="scientific">Cimex lectularius</name>
    <name type="common">Bed bug</name>
    <name type="synonym">Acanthia lectularia</name>
    <dbReference type="NCBI Taxonomy" id="79782"/>
    <lineage>
        <taxon>Eukaryota</taxon>
        <taxon>Metazoa</taxon>
        <taxon>Ecdysozoa</taxon>
        <taxon>Arthropoda</taxon>
        <taxon>Hexapoda</taxon>
        <taxon>Insecta</taxon>
        <taxon>Pterygota</taxon>
        <taxon>Neoptera</taxon>
        <taxon>Paraneoptera</taxon>
        <taxon>Hemiptera</taxon>
        <taxon>Heteroptera</taxon>
        <taxon>Panheteroptera</taxon>
        <taxon>Cimicomorpha</taxon>
        <taxon>Cimicidae</taxon>
        <taxon>Cimex</taxon>
    </lineage>
</organism>